<dbReference type="PANTHER" id="PTHR38037:SF1">
    <property type="entry name" value="ATP-DEPENDENT ZINC PROTEASE DOMAIN-CONTAINING PROTEIN-RELATED"/>
    <property type="match status" value="1"/>
</dbReference>
<dbReference type="Proteomes" id="UP000198854">
    <property type="component" value="Unassembled WGS sequence"/>
</dbReference>
<protein>
    <submittedName>
        <fullName evidence="2">Uncharacterized conserved protein</fullName>
    </submittedName>
</protein>
<dbReference type="RefSeq" id="WP_093276925.1">
    <property type="nucleotide sequence ID" value="NZ_FNDD01000024.1"/>
</dbReference>
<dbReference type="EMBL" id="FNDD01000024">
    <property type="protein sequence ID" value="SDH68597.1"/>
    <property type="molecule type" value="Genomic_DNA"/>
</dbReference>
<dbReference type="InterPro" id="IPR008503">
    <property type="entry name" value="Asp_endopeptidase"/>
</dbReference>
<evidence type="ECO:0000313" key="2">
    <source>
        <dbReference type="EMBL" id="SDH68597.1"/>
    </source>
</evidence>
<dbReference type="Pfam" id="PF05618">
    <property type="entry name" value="Zn_protease"/>
    <property type="match status" value="1"/>
</dbReference>
<evidence type="ECO:0000313" key="3">
    <source>
        <dbReference type="Proteomes" id="UP000198854"/>
    </source>
</evidence>
<dbReference type="AlphaFoldDB" id="A0A1G8EFF8"/>
<organism evidence="2 3">
    <name type="scientific">Vibrio xiamenensis</name>
    <dbReference type="NCBI Taxonomy" id="861298"/>
    <lineage>
        <taxon>Bacteria</taxon>
        <taxon>Pseudomonadati</taxon>
        <taxon>Pseudomonadota</taxon>
        <taxon>Gammaproteobacteria</taxon>
        <taxon>Vibrionales</taxon>
        <taxon>Vibrionaceae</taxon>
        <taxon>Vibrio</taxon>
    </lineage>
</organism>
<accession>A0A1G8EFF8</accession>
<keyword evidence="3" id="KW-1185">Reference proteome</keyword>
<dbReference type="SUPFAM" id="SSF50630">
    <property type="entry name" value="Acid proteases"/>
    <property type="match status" value="1"/>
</dbReference>
<dbReference type="PANTHER" id="PTHR38037">
    <property type="entry name" value="ZN_PROTEASE DOMAIN-CONTAINING PROTEIN"/>
    <property type="match status" value="1"/>
</dbReference>
<dbReference type="STRING" id="861298.SAMN04488136_12464"/>
<dbReference type="OrthoDB" id="9782977at2"/>
<name>A0A1G8EFF8_9VIBR</name>
<feature type="domain" description="Retropepsin-like aspartic endopeptidase" evidence="1">
    <location>
        <begin position="7"/>
        <end position="141"/>
    </location>
</feature>
<evidence type="ECO:0000259" key="1">
    <source>
        <dbReference type="Pfam" id="PF05618"/>
    </source>
</evidence>
<dbReference type="InterPro" id="IPR021109">
    <property type="entry name" value="Peptidase_aspartic_dom_sf"/>
</dbReference>
<dbReference type="Gene3D" id="2.40.70.10">
    <property type="entry name" value="Acid Proteases"/>
    <property type="match status" value="1"/>
</dbReference>
<reference evidence="2 3" key="1">
    <citation type="submission" date="2016-10" db="EMBL/GenBank/DDBJ databases">
        <authorList>
            <person name="de Groot N.N."/>
        </authorList>
    </citation>
    <scope>NUCLEOTIDE SEQUENCE [LARGE SCALE GENOMIC DNA]</scope>
    <source>
        <strain evidence="2 3">CGMCC 1.10228</strain>
    </source>
</reference>
<proteinExistence type="predicted"/>
<sequence>MNEKMLVGWRENFSLPTLGIQKIKAKIDTGARTSCLHAFKIETFNKNNELWVRFWIHPRQHDIDYEQVCEALVIDERSVRDSGGHEEIRYVIQTDLRLGDQQWPAEVTLTNRENMAFRMLLGRTAMHHRLIVDPVQSFLIPFEEPKS</sequence>
<gene>
    <name evidence="2" type="ORF">SAMN04488136_12464</name>
</gene>